<dbReference type="InterPro" id="IPR036638">
    <property type="entry name" value="HLH_DNA-bd_sf"/>
</dbReference>
<dbReference type="OrthoDB" id="5778525at2759"/>
<evidence type="ECO:0000256" key="3">
    <source>
        <dbReference type="ARBA" id="ARBA00023125"/>
    </source>
</evidence>
<proteinExistence type="predicted"/>
<keyword evidence="5" id="KW-0539">Nucleus</keyword>
<feature type="compositionally biased region" description="Low complexity" evidence="6">
    <location>
        <begin position="82"/>
        <end position="103"/>
    </location>
</feature>
<dbReference type="AlphaFoldDB" id="A0A067LSZ6"/>
<gene>
    <name evidence="8" type="ORF">BOTBODRAFT_49395</name>
</gene>
<evidence type="ECO:0000256" key="4">
    <source>
        <dbReference type="ARBA" id="ARBA00023163"/>
    </source>
</evidence>
<keyword evidence="9" id="KW-1185">Reference proteome</keyword>
<feature type="compositionally biased region" description="Polar residues" evidence="6">
    <location>
        <begin position="142"/>
        <end position="153"/>
    </location>
</feature>
<evidence type="ECO:0000256" key="1">
    <source>
        <dbReference type="ARBA" id="ARBA00004123"/>
    </source>
</evidence>
<dbReference type="STRING" id="930990.A0A067LSZ6"/>
<dbReference type="GO" id="GO:0005634">
    <property type="term" value="C:nucleus"/>
    <property type="evidence" value="ECO:0007669"/>
    <property type="project" value="UniProtKB-SubCell"/>
</dbReference>
<sequence>MSLLTPTEAHAFQSFLSHLDRIDPFSPEHKQEWGIYSPQLADAAIKTAEGKEELARATKSLMALDTALDYQSRPAFPRTPVSSSSSTYASASASASNQSSSSSVPIHTPSSRKRASPPHAQQPPKKRRPSSPAAVPPKPTLLSPSQKKANHIQSEQKRRATIRRGYDALCVCVPALREAIRAEEDAMVEIGTVGRSSSRRRAKNRVLTNEDGEKLDGRAGPRSESVVLQKTIDHIQTTLAHREALLERLQRARESLPPNHPAILALAQHPRPWDRRWDGGTGLPPDEDEDEDDGDAEGDYGDAGSDEDSG</sequence>
<reference evidence="9" key="1">
    <citation type="journal article" date="2014" name="Proc. Natl. Acad. Sci. U.S.A.">
        <title>Extensive sampling of basidiomycete genomes demonstrates inadequacy of the white-rot/brown-rot paradigm for wood decay fungi.</title>
        <authorList>
            <person name="Riley R."/>
            <person name="Salamov A.A."/>
            <person name="Brown D.W."/>
            <person name="Nagy L.G."/>
            <person name="Floudas D."/>
            <person name="Held B.W."/>
            <person name="Levasseur A."/>
            <person name="Lombard V."/>
            <person name="Morin E."/>
            <person name="Otillar R."/>
            <person name="Lindquist E.A."/>
            <person name="Sun H."/>
            <person name="LaButti K.M."/>
            <person name="Schmutz J."/>
            <person name="Jabbour D."/>
            <person name="Luo H."/>
            <person name="Baker S.E."/>
            <person name="Pisabarro A.G."/>
            <person name="Walton J.D."/>
            <person name="Blanchette R.A."/>
            <person name="Henrissat B."/>
            <person name="Martin F."/>
            <person name="Cullen D."/>
            <person name="Hibbett D.S."/>
            <person name="Grigoriev I.V."/>
        </authorList>
    </citation>
    <scope>NUCLEOTIDE SEQUENCE [LARGE SCALE GENOMIC DNA]</scope>
    <source>
        <strain evidence="9">FD-172 SS1</strain>
    </source>
</reference>
<evidence type="ECO:0000313" key="9">
    <source>
        <dbReference type="Proteomes" id="UP000027195"/>
    </source>
</evidence>
<dbReference type="GO" id="GO:0046983">
    <property type="term" value="F:protein dimerization activity"/>
    <property type="evidence" value="ECO:0007669"/>
    <property type="project" value="InterPro"/>
</dbReference>
<dbReference type="EMBL" id="KL198138">
    <property type="protein sequence ID" value="KDQ06383.1"/>
    <property type="molecule type" value="Genomic_DNA"/>
</dbReference>
<dbReference type="GO" id="GO:0000978">
    <property type="term" value="F:RNA polymerase II cis-regulatory region sequence-specific DNA binding"/>
    <property type="evidence" value="ECO:0007669"/>
    <property type="project" value="TreeGrafter"/>
</dbReference>
<protein>
    <recommendedName>
        <fullName evidence="7">BHLH domain-containing protein</fullName>
    </recommendedName>
</protein>
<evidence type="ECO:0000256" key="2">
    <source>
        <dbReference type="ARBA" id="ARBA00023015"/>
    </source>
</evidence>
<evidence type="ECO:0000256" key="6">
    <source>
        <dbReference type="SAM" id="MobiDB-lite"/>
    </source>
</evidence>
<dbReference type="InParanoid" id="A0A067LSZ6"/>
<keyword evidence="4" id="KW-0804">Transcription</keyword>
<dbReference type="Pfam" id="PF00010">
    <property type="entry name" value="HLH"/>
    <property type="match status" value="1"/>
</dbReference>
<dbReference type="GO" id="GO:0000981">
    <property type="term" value="F:DNA-binding transcription factor activity, RNA polymerase II-specific"/>
    <property type="evidence" value="ECO:0007669"/>
    <property type="project" value="TreeGrafter"/>
</dbReference>
<feature type="region of interest" description="Disordered" evidence="6">
    <location>
        <begin position="266"/>
        <end position="310"/>
    </location>
</feature>
<dbReference type="InterPro" id="IPR011598">
    <property type="entry name" value="bHLH_dom"/>
</dbReference>
<keyword evidence="2" id="KW-0805">Transcription regulation</keyword>
<keyword evidence="3" id="KW-0238">DNA-binding</keyword>
<accession>A0A067LSZ6</accession>
<dbReference type="Gene3D" id="4.10.280.10">
    <property type="entry name" value="Helix-loop-helix DNA-binding domain"/>
    <property type="match status" value="1"/>
</dbReference>
<dbReference type="Proteomes" id="UP000027195">
    <property type="component" value="Unassembled WGS sequence"/>
</dbReference>
<dbReference type="PANTHER" id="PTHR15741:SF27">
    <property type="entry name" value="TRANSCRIPTION FACTOR AP-4"/>
    <property type="match status" value="1"/>
</dbReference>
<dbReference type="PANTHER" id="PTHR15741">
    <property type="entry name" value="BASIC HELIX-LOOP-HELIX ZIP TRANSCRIPTION FACTOR"/>
    <property type="match status" value="1"/>
</dbReference>
<feature type="domain" description="BHLH" evidence="7">
    <location>
        <begin position="147"/>
        <end position="236"/>
    </location>
</feature>
<name>A0A067LSZ6_BOTB1</name>
<evidence type="ECO:0000259" key="7">
    <source>
        <dbReference type="Pfam" id="PF00010"/>
    </source>
</evidence>
<organism evidence="8 9">
    <name type="scientific">Botryobasidium botryosum (strain FD-172 SS1)</name>
    <dbReference type="NCBI Taxonomy" id="930990"/>
    <lineage>
        <taxon>Eukaryota</taxon>
        <taxon>Fungi</taxon>
        <taxon>Dikarya</taxon>
        <taxon>Basidiomycota</taxon>
        <taxon>Agaricomycotina</taxon>
        <taxon>Agaricomycetes</taxon>
        <taxon>Cantharellales</taxon>
        <taxon>Botryobasidiaceae</taxon>
        <taxon>Botryobasidium</taxon>
    </lineage>
</organism>
<feature type="compositionally biased region" description="Acidic residues" evidence="6">
    <location>
        <begin position="285"/>
        <end position="310"/>
    </location>
</feature>
<comment type="subcellular location">
    <subcellularLocation>
        <location evidence="1">Nucleus</location>
    </subcellularLocation>
</comment>
<dbReference type="InterPro" id="IPR052207">
    <property type="entry name" value="Max-like/E-box_TFs"/>
</dbReference>
<evidence type="ECO:0000313" key="8">
    <source>
        <dbReference type="EMBL" id="KDQ06383.1"/>
    </source>
</evidence>
<dbReference type="SUPFAM" id="SSF47459">
    <property type="entry name" value="HLH, helix-loop-helix DNA-binding domain"/>
    <property type="match status" value="1"/>
</dbReference>
<evidence type="ECO:0000256" key="5">
    <source>
        <dbReference type="ARBA" id="ARBA00023242"/>
    </source>
</evidence>
<feature type="region of interest" description="Disordered" evidence="6">
    <location>
        <begin position="73"/>
        <end position="159"/>
    </location>
</feature>
<dbReference type="HOGENOM" id="CLU_051713_0_0_1"/>